<evidence type="ECO:0000256" key="1">
    <source>
        <dbReference type="ARBA" id="ARBA00001947"/>
    </source>
</evidence>
<evidence type="ECO:0000313" key="5">
    <source>
        <dbReference type="Proteomes" id="UP001519460"/>
    </source>
</evidence>
<dbReference type="Pfam" id="PF04389">
    <property type="entry name" value="Peptidase_M28"/>
    <property type="match status" value="1"/>
</dbReference>
<reference evidence="4 5" key="1">
    <citation type="journal article" date="2023" name="Sci. Data">
        <title>Genome assembly of the Korean intertidal mud-creeper Batillaria attramentaria.</title>
        <authorList>
            <person name="Patra A.K."/>
            <person name="Ho P.T."/>
            <person name="Jun S."/>
            <person name="Lee S.J."/>
            <person name="Kim Y."/>
            <person name="Won Y.J."/>
        </authorList>
    </citation>
    <scope>NUCLEOTIDE SEQUENCE [LARGE SCALE GENOMIC DNA]</scope>
    <source>
        <strain evidence="4">Wonlab-2016</strain>
    </source>
</reference>
<proteinExistence type="inferred from homology"/>
<dbReference type="AlphaFoldDB" id="A0ABD0JW16"/>
<comment type="caution">
    <text evidence="4">The sequence shown here is derived from an EMBL/GenBank/DDBJ whole genome shotgun (WGS) entry which is preliminary data.</text>
</comment>
<dbReference type="EMBL" id="JACVVK020000307">
    <property type="protein sequence ID" value="KAK7479270.1"/>
    <property type="molecule type" value="Genomic_DNA"/>
</dbReference>
<dbReference type="Proteomes" id="UP001519460">
    <property type="component" value="Unassembled WGS sequence"/>
</dbReference>
<dbReference type="Gene3D" id="3.40.630.10">
    <property type="entry name" value="Zn peptidases"/>
    <property type="match status" value="1"/>
</dbReference>
<feature type="domain" description="Peptidase M28" evidence="3">
    <location>
        <begin position="70"/>
        <end position="284"/>
    </location>
</feature>
<evidence type="ECO:0000313" key="4">
    <source>
        <dbReference type="EMBL" id="KAK7479270.1"/>
    </source>
</evidence>
<comment type="similarity">
    <text evidence="2">Belongs to the peptidase M28 family. M28B subfamily.</text>
</comment>
<dbReference type="PANTHER" id="PTHR12147:SF26">
    <property type="entry name" value="PEPTIDASE M28 DOMAIN-CONTAINING PROTEIN"/>
    <property type="match status" value="1"/>
</dbReference>
<dbReference type="PANTHER" id="PTHR12147">
    <property type="entry name" value="METALLOPEPTIDASE M28 FAMILY MEMBER"/>
    <property type="match status" value="1"/>
</dbReference>
<comment type="cofactor">
    <cofactor evidence="1">
        <name>Zn(2+)</name>
        <dbReference type="ChEBI" id="CHEBI:29105"/>
    </cofactor>
</comment>
<protein>
    <recommendedName>
        <fullName evidence="3">Peptidase M28 domain-containing protein</fullName>
    </recommendedName>
</protein>
<dbReference type="InterPro" id="IPR045175">
    <property type="entry name" value="M28_fam"/>
</dbReference>
<dbReference type="SUPFAM" id="SSF53187">
    <property type="entry name" value="Zn-dependent exopeptidases"/>
    <property type="match status" value="1"/>
</dbReference>
<name>A0ABD0JW16_9CAEN</name>
<sequence length="287" mass="32587">LFLTSCECDVDKTWMQDALKGYFSQARHHWTNPAYKAKAMRFIRDQFRSSGLETHIHTFDTAQPNITGVNIIGMLRGPYFNTPHDKVVGIGAHYDTMRNTPGVDDNGAAVVTMLEAAREITRQPKRNYTVLFIAFDFEEWETQDNTMAACITYLCGSAKLVQQWIPNFWTEPVGWRGIFVMDTIMNFNGQPDTQHFPDDIGAAFPSQSQSVQSDGGKGDFLMVAGRMEDRALLTAFNTTWHQQGKAQFELEIFTVPQLLVSSQSDFTRSDHYHFWEAGLNALFITDT</sequence>
<organism evidence="4 5">
    <name type="scientific">Batillaria attramentaria</name>
    <dbReference type="NCBI Taxonomy" id="370345"/>
    <lineage>
        <taxon>Eukaryota</taxon>
        <taxon>Metazoa</taxon>
        <taxon>Spiralia</taxon>
        <taxon>Lophotrochozoa</taxon>
        <taxon>Mollusca</taxon>
        <taxon>Gastropoda</taxon>
        <taxon>Caenogastropoda</taxon>
        <taxon>Sorbeoconcha</taxon>
        <taxon>Cerithioidea</taxon>
        <taxon>Batillariidae</taxon>
        <taxon>Batillaria</taxon>
    </lineage>
</organism>
<keyword evidence="5" id="KW-1185">Reference proteome</keyword>
<feature type="non-terminal residue" evidence="4">
    <location>
        <position position="287"/>
    </location>
</feature>
<evidence type="ECO:0000259" key="3">
    <source>
        <dbReference type="Pfam" id="PF04389"/>
    </source>
</evidence>
<evidence type="ECO:0000256" key="2">
    <source>
        <dbReference type="ARBA" id="ARBA00005634"/>
    </source>
</evidence>
<accession>A0ABD0JW16</accession>
<feature type="non-terminal residue" evidence="4">
    <location>
        <position position="1"/>
    </location>
</feature>
<dbReference type="InterPro" id="IPR007484">
    <property type="entry name" value="Peptidase_M28"/>
</dbReference>
<gene>
    <name evidence="4" type="ORF">BaRGS_00029518</name>
</gene>